<proteinExistence type="predicted"/>
<reference evidence="1" key="1">
    <citation type="journal article" date="2021" name="Proc. Natl. Acad. Sci. U.S.A.">
        <title>A Catalog of Tens of Thousands of Viruses from Human Metagenomes Reveals Hidden Associations with Chronic Diseases.</title>
        <authorList>
            <person name="Tisza M.J."/>
            <person name="Buck C.B."/>
        </authorList>
    </citation>
    <scope>NUCLEOTIDE SEQUENCE</scope>
    <source>
        <strain evidence="1">CtY1p61</strain>
    </source>
</reference>
<sequence length="86" mass="10058">MRWQEFALSRKDGHSAPGQLCVVRRICDGKAEYVVGQLVRDPRDKSSAKLWWQDGRSCWKENPARWRSRYTDILWAAIDPPEGVRD</sequence>
<dbReference type="EMBL" id="BK015192">
    <property type="protein sequence ID" value="DAD95470.1"/>
    <property type="molecule type" value="Genomic_DNA"/>
</dbReference>
<name>A0A8S5NL54_9CAUD</name>
<accession>A0A8S5NL54</accession>
<protein>
    <submittedName>
        <fullName evidence="1">Uncharacterized protein</fullName>
    </submittedName>
</protein>
<evidence type="ECO:0000313" key="1">
    <source>
        <dbReference type="EMBL" id="DAD95470.1"/>
    </source>
</evidence>
<organism evidence="1">
    <name type="scientific">Siphoviridae sp. ctY1p61</name>
    <dbReference type="NCBI Taxonomy" id="2826373"/>
    <lineage>
        <taxon>Viruses</taxon>
        <taxon>Duplodnaviria</taxon>
        <taxon>Heunggongvirae</taxon>
        <taxon>Uroviricota</taxon>
        <taxon>Caudoviricetes</taxon>
    </lineage>
</organism>